<keyword evidence="1" id="KW-0812">Transmembrane</keyword>
<gene>
    <name evidence="2" type="ORF">CLV94_0347</name>
</gene>
<dbReference type="RefSeq" id="WP_121374729.1">
    <property type="nucleotide sequence ID" value="NZ_RBLC01000001.1"/>
</dbReference>
<keyword evidence="1" id="KW-1133">Transmembrane helix</keyword>
<organism evidence="2 3">
    <name type="scientific">Flavobacterium endophyticum</name>
    <dbReference type="NCBI Taxonomy" id="1540163"/>
    <lineage>
        <taxon>Bacteria</taxon>
        <taxon>Pseudomonadati</taxon>
        <taxon>Bacteroidota</taxon>
        <taxon>Flavobacteriia</taxon>
        <taxon>Flavobacteriales</taxon>
        <taxon>Flavobacteriaceae</taxon>
        <taxon>Flavobacterium</taxon>
    </lineage>
</organism>
<evidence type="ECO:0000313" key="2">
    <source>
        <dbReference type="EMBL" id="RKS25317.1"/>
    </source>
</evidence>
<evidence type="ECO:0000313" key="3">
    <source>
        <dbReference type="Proteomes" id="UP000277579"/>
    </source>
</evidence>
<evidence type="ECO:0000256" key="1">
    <source>
        <dbReference type="SAM" id="Phobius"/>
    </source>
</evidence>
<dbReference type="OrthoDB" id="1252436at2"/>
<protein>
    <submittedName>
        <fullName evidence="2">Uncharacterized protein</fullName>
    </submittedName>
</protein>
<feature type="transmembrane region" description="Helical" evidence="1">
    <location>
        <begin position="53"/>
        <end position="72"/>
    </location>
</feature>
<dbReference type="EMBL" id="RBLC01000001">
    <property type="protein sequence ID" value="RKS25317.1"/>
    <property type="molecule type" value="Genomic_DNA"/>
</dbReference>
<keyword evidence="1" id="KW-0472">Membrane</keyword>
<proteinExistence type="predicted"/>
<dbReference type="AlphaFoldDB" id="A0A495MH56"/>
<reference evidence="2 3" key="1">
    <citation type="submission" date="2018-10" db="EMBL/GenBank/DDBJ databases">
        <title>Genomic Encyclopedia of Archaeal and Bacterial Type Strains, Phase II (KMG-II): from individual species to whole genera.</title>
        <authorList>
            <person name="Goeker M."/>
        </authorList>
    </citation>
    <scope>NUCLEOTIDE SEQUENCE [LARGE SCALE GENOMIC DNA]</scope>
    <source>
        <strain evidence="2 3">DSM 29537</strain>
    </source>
</reference>
<comment type="caution">
    <text evidence="2">The sequence shown here is derived from an EMBL/GenBank/DDBJ whole genome shotgun (WGS) entry which is preliminary data.</text>
</comment>
<feature type="transmembrane region" description="Helical" evidence="1">
    <location>
        <begin position="84"/>
        <end position="101"/>
    </location>
</feature>
<accession>A0A495MH56</accession>
<sequence length="200" mass="23795">METLRQRKLFITREITLLEAKLNYKTLKYGNENEYKIRYEDIREKNSYKDMQLIFAIIAIGFFVIALLGFSFAETEGESSGLEMFIIFGTVAVGFLGFYLLNRKSFWKIKLANNTFLLVEKDKPSVLETNTFLDMLYEKRNAYLKETYFQIDSNLEYDYNYHNLKWLYDIEVVTKAELEEKYAELQALYKPDKKSIGFER</sequence>
<name>A0A495MH56_9FLAO</name>
<keyword evidence="3" id="KW-1185">Reference proteome</keyword>
<dbReference type="Proteomes" id="UP000277579">
    <property type="component" value="Unassembled WGS sequence"/>
</dbReference>